<dbReference type="AlphaFoldDB" id="A0A182ITX9"/>
<evidence type="ECO:0000256" key="1">
    <source>
        <dbReference type="SAM" id="MobiDB-lite"/>
    </source>
</evidence>
<accession>A0A182ITX9</accession>
<dbReference type="EnsemblMetazoa" id="AATE005420-RA">
    <property type="protein sequence ID" value="AATE005420-PA.1"/>
    <property type="gene ID" value="AATE005420"/>
</dbReference>
<name>A0A182ITX9_ANOAO</name>
<evidence type="ECO:0000313" key="2">
    <source>
        <dbReference type="EnsemblMetazoa" id="AATE005420-PA.1"/>
    </source>
</evidence>
<sequence>MGEDDGIDPFTVGCSCGSLTPEDDPSDEVGEGSGENGRALSLVGASRESGCFESLSSDWLPSSYADEADEDEDEVDEVLDEVVDMVDAADEEDESEDTEAAGDEPPAGSIVLYLRRGYSYSFIALTLISSKSNELTPLDSLPTGEIASFRLPWQPMLTGEIGDSSPKPSSRSPTPDIGTAMLRAICRPNPIAAEPHRSGPQSDGTINGPGAATFRAGTVLYDKGSPSARGRFLSPRAIPHVCLSLQPKPTPATAVLLWEVIEMI</sequence>
<organism evidence="2">
    <name type="scientific">Anopheles atroparvus</name>
    <name type="common">European mosquito</name>
    <dbReference type="NCBI Taxonomy" id="41427"/>
    <lineage>
        <taxon>Eukaryota</taxon>
        <taxon>Metazoa</taxon>
        <taxon>Ecdysozoa</taxon>
        <taxon>Arthropoda</taxon>
        <taxon>Hexapoda</taxon>
        <taxon>Insecta</taxon>
        <taxon>Pterygota</taxon>
        <taxon>Neoptera</taxon>
        <taxon>Endopterygota</taxon>
        <taxon>Diptera</taxon>
        <taxon>Nematocera</taxon>
        <taxon>Culicoidea</taxon>
        <taxon>Culicidae</taxon>
        <taxon>Anophelinae</taxon>
        <taxon>Anopheles</taxon>
    </lineage>
</organism>
<feature type="region of interest" description="Disordered" evidence="1">
    <location>
        <begin position="1"/>
        <end position="40"/>
    </location>
</feature>
<dbReference type="VEuPathDB" id="VectorBase:AATE005420"/>
<feature type="compositionally biased region" description="Acidic residues" evidence="1">
    <location>
        <begin position="21"/>
        <end position="30"/>
    </location>
</feature>
<feature type="compositionally biased region" description="Low complexity" evidence="1">
    <location>
        <begin position="164"/>
        <end position="175"/>
    </location>
</feature>
<proteinExistence type="predicted"/>
<feature type="region of interest" description="Disordered" evidence="1">
    <location>
        <begin position="158"/>
        <end position="177"/>
    </location>
</feature>
<reference evidence="2" key="1">
    <citation type="submission" date="2022-08" db="UniProtKB">
        <authorList>
            <consortium name="EnsemblMetazoa"/>
        </authorList>
    </citation>
    <scope>IDENTIFICATION</scope>
    <source>
        <strain evidence="2">EBRO</strain>
    </source>
</reference>
<protein>
    <submittedName>
        <fullName evidence="2">Uncharacterized protein</fullName>
    </submittedName>
</protein>